<dbReference type="AlphaFoldDB" id="A0A7D9JFU5"/>
<evidence type="ECO:0000313" key="3">
    <source>
        <dbReference type="Proteomes" id="UP001152795"/>
    </source>
</evidence>
<dbReference type="PANTHER" id="PTHR11439:SF483">
    <property type="entry name" value="PEPTIDE SYNTHASE GLIP-LIKE, PUTATIVE (AFU_ORTHOLOGUE AFUA_3G12920)-RELATED"/>
    <property type="match status" value="1"/>
</dbReference>
<evidence type="ECO:0000313" key="2">
    <source>
        <dbReference type="EMBL" id="CAB4028923.1"/>
    </source>
</evidence>
<keyword evidence="3" id="KW-1185">Reference proteome</keyword>
<dbReference type="Proteomes" id="UP001152795">
    <property type="component" value="Unassembled WGS sequence"/>
</dbReference>
<dbReference type="PANTHER" id="PTHR11439">
    <property type="entry name" value="GAG-POL-RELATED RETROTRANSPOSON"/>
    <property type="match status" value="1"/>
</dbReference>
<accession>A0A7D9JFU5</accession>
<feature type="domain" description="Reverse transcriptase Ty1/copia-type" evidence="1">
    <location>
        <begin position="43"/>
        <end position="293"/>
    </location>
</feature>
<sequence>CNITESLTAENEEPQSISEALNGANASKWKQALKEEYNSLISNETWELVPPPEGCNVIGSKWVMKIKRDADGNVDRHKARLVAQGYSQTPGINYEEVFSPVARHSSIRTLLALANKHNLEIHQMDVKTAFLNGYIEHDIYMSQPDGFVDQEHPEYVCKLKKSLYGLKQSARCWNQTLDSFLTKNGYRKSNADNCIYVKSIKNDNGFISFVILAVYVDDIIPISNDINMLNTEKDLLCKHFEMTDQGEIHFILGMTIKRDRETKTLFISQQRYLESVLDRFGMANCKPISTPLETTYHKRTEEEEGFDKNLYQQAIGRLTYISTATRPDISAAVSILSSYMSNPSKEHWNGVKRLLRYIKGTLNFGLKFTTSENDDENGDELYGYSDANWAGDVDSRRSTSGYVFKVANSTVSWCSKKQASVTKSTTEAEYVALSQATQEAIWMRRLLSDIGCKSEEPTTMYEDNQGAIEISKNARFHNRTKHIDVRFHFVREKVLSNEVKVIYCPTEHMLADIMTKGLTKKIFQRLRSMLNVCSY</sequence>
<dbReference type="SUPFAM" id="SSF56672">
    <property type="entry name" value="DNA/RNA polymerases"/>
    <property type="match status" value="1"/>
</dbReference>
<name>A0A7D9JFU5_PARCT</name>
<evidence type="ECO:0000259" key="1">
    <source>
        <dbReference type="Pfam" id="PF07727"/>
    </source>
</evidence>
<dbReference type="OrthoDB" id="430476at2759"/>
<dbReference type="InterPro" id="IPR013103">
    <property type="entry name" value="RVT_2"/>
</dbReference>
<protein>
    <recommendedName>
        <fullName evidence="1">Reverse transcriptase Ty1/copia-type domain-containing protein</fullName>
    </recommendedName>
</protein>
<gene>
    <name evidence="2" type="ORF">PACLA_8A043180</name>
</gene>
<reference evidence="2" key="1">
    <citation type="submission" date="2020-04" db="EMBL/GenBank/DDBJ databases">
        <authorList>
            <person name="Alioto T."/>
            <person name="Alioto T."/>
            <person name="Gomez Garrido J."/>
        </authorList>
    </citation>
    <scope>NUCLEOTIDE SEQUENCE</scope>
    <source>
        <strain evidence="2">A484AB</strain>
    </source>
</reference>
<proteinExistence type="predicted"/>
<comment type="caution">
    <text evidence="2">The sequence shown here is derived from an EMBL/GenBank/DDBJ whole genome shotgun (WGS) entry which is preliminary data.</text>
</comment>
<dbReference type="EMBL" id="CACRXK020015828">
    <property type="protein sequence ID" value="CAB4028923.1"/>
    <property type="molecule type" value="Genomic_DNA"/>
</dbReference>
<dbReference type="Pfam" id="PF07727">
    <property type="entry name" value="RVT_2"/>
    <property type="match status" value="1"/>
</dbReference>
<feature type="non-terminal residue" evidence="2">
    <location>
        <position position="1"/>
    </location>
</feature>
<dbReference type="CDD" id="cd09272">
    <property type="entry name" value="RNase_HI_RT_Ty1"/>
    <property type="match status" value="1"/>
</dbReference>
<dbReference type="InterPro" id="IPR043502">
    <property type="entry name" value="DNA/RNA_pol_sf"/>
</dbReference>
<organism evidence="2 3">
    <name type="scientific">Paramuricea clavata</name>
    <name type="common">Red gorgonian</name>
    <name type="synonym">Violescent sea-whip</name>
    <dbReference type="NCBI Taxonomy" id="317549"/>
    <lineage>
        <taxon>Eukaryota</taxon>
        <taxon>Metazoa</taxon>
        <taxon>Cnidaria</taxon>
        <taxon>Anthozoa</taxon>
        <taxon>Octocorallia</taxon>
        <taxon>Malacalcyonacea</taxon>
        <taxon>Plexauridae</taxon>
        <taxon>Paramuricea</taxon>
    </lineage>
</organism>